<feature type="domain" description="Major facilitator superfamily (MFS) profile" evidence="7">
    <location>
        <begin position="34"/>
        <end position="478"/>
    </location>
</feature>
<reference evidence="8" key="2">
    <citation type="submission" date="2023-01" db="EMBL/GenBank/DDBJ databases">
        <authorList>
            <person name="Sun Q."/>
            <person name="Evtushenko L."/>
        </authorList>
    </citation>
    <scope>NUCLEOTIDE SEQUENCE</scope>
    <source>
        <strain evidence="8">VKM Ac-1069</strain>
    </source>
</reference>
<feature type="transmembrane region" description="Helical" evidence="6">
    <location>
        <begin position="385"/>
        <end position="408"/>
    </location>
</feature>
<feature type="transmembrane region" description="Helical" evidence="6">
    <location>
        <begin position="73"/>
        <end position="93"/>
    </location>
</feature>
<feature type="transmembrane region" description="Helical" evidence="6">
    <location>
        <begin position="158"/>
        <end position="176"/>
    </location>
</feature>
<protein>
    <submittedName>
        <fullName evidence="8">MFS transporter</fullName>
    </submittedName>
</protein>
<evidence type="ECO:0000256" key="1">
    <source>
        <dbReference type="ARBA" id="ARBA00004651"/>
    </source>
</evidence>
<feature type="transmembrane region" description="Helical" evidence="6">
    <location>
        <begin position="291"/>
        <end position="312"/>
    </location>
</feature>
<keyword evidence="5 6" id="KW-0472">Membrane</keyword>
<dbReference type="Proteomes" id="UP001143463">
    <property type="component" value="Unassembled WGS sequence"/>
</dbReference>
<dbReference type="PANTHER" id="PTHR42718">
    <property type="entry name" value="MAJOR FACILITATOR SUPERFAMILY MULTIDRUG TRANSPORTER MFSC"/>
    <property type="match status" value="1"/>
</dbReference>
<proteinExistence type="predicted"/>
<dbReference type="SUPFAM" id="SSF103473">
    <property type="entry name" value="MFS general substrate transporter"/>
    <property type="match status" value="2"/>
</dbReference>
<dbReference type="InterPro" id="IPR036259">
    <property type="entry name" value="MFS_trans_sf"/>
</dbReference>
<dbReference type="PROSITE" id="PS50850">
    <property type="entry name" value="MFS"/>
    <property type="match status" value="1"/>
</dbReference>
<organism evidence="8 9">
    <name type="scientific">Pseudonocardia halophobica</name>
    <dbReference type="NCBI Taxonomy" id="29401"/>
    <lineage>
        <taxon>Bacteria</taxon>
        <taxon>Bacillati</taxon>
        <taxon>Actinomycetota</taxon>
        <taxon>Actinomycetes</taxon>
        <taxon>Pseudonocardiales</taxon>
        <taxon>Pseudonocardiaceae</taxon>
        <taxon>Pseudonocardia</taxon>
    </lineage>
</organism>
<feature type="transmembrane region" description="Helical" evidence="6">
    <location>
        <begin position="451"/>
        <end position="472"/>
    </location>
</feature>
<keyword evidence="4 6" id="KW-1133">Transmembrane helix</keyword>
<gene>
    <name evidence="8" type="ORF">GCM10017577_17490</name>
</gene>
<name>A0A9W6L1P4_9PSEU</name>
<feature type="transmembrane region" description="Helical" evidence="6">
    <location>
        <begin position="221"/>
        <end position="238"/>
    </location>
</feature>
<keyword evidence="9" id="KW-1185">Reference proteome</keyword>
<dbReference type="Gene3D" id="1.20.1720.10">
    <property type="entry name" value="Multidrug resistance protein D"/>
    <property type="match status" value="1"/>
</dbReference>
<feature type="transmembrane region" description="Helical" evidence="6">
    <location>
        <begin position="188"/>
        <end position="209"/>
    </location>
</feature>
<feature type="transmembrane region" description="Helical" evidence="6">
    <location>
        <begin position="250"/>
        <end position="270"/>
    </location>
</feature>
<evidence type="ECO:0000313" key="8">
    <source>
        <dbReference type="EMBL" id="GLL10609.1"/>
    </source>
</evidence>
<evidence type="ECO:0000256" key="4">
    <source>
        <dbReference type="ARBA" id="ARBA00022989"/>
    </source>
</evidence>
<feature type="transmembrane region" description="Helical" evidence="6">
    <location>
        <begin position="35"/>
        <end position="53"/>
    </location>
</feature>
<reference evidence="8" key="1">
    <citation type="journal article" date="2014" name="Int. J. Syst. Evol. Microbiol.">
        <title>Complete genome sequence of Corynebacterium casei LMG S-19264T (=DSM 44701T), isolated from a smear-ripened cheese.</title>
        <authorList>
            <consortium name="US DOE Joint Genome Institute (JGI-PGF)"/>
            <person name="Walter F."/>
            <person name="Albersmeier A."/>
            <person name="Kalinowski J."/>
            <person name="Ruckert C."/>
        </authorList>
    </citation>
    <scope>NUCLEOTIDE SEQUENCE</scope>
    <source>
        <strain evidence="8">VKM Ac-1069</strain>
    </source>
</reference>
<feature type="transmembrane region" description="Helical" evidence="6">
    <location>
        <begin position="420"/>
        <end position="445"/>
    </location>
</feature>
<accession>A0A9W6L1P4</accession>
<feature type="transmembrane region" description="Helical" evidence="6">
    <location>
        <begin position="100"/>
        <end position="118"/>
    </location>
</feature>
<feature type="transmembrane region" description="Helical" evidence="6">
    <location>
        <begin position="318"/>
        <end position="339"/>
    </location>
</feature>
<keyword evidence="2" id="KW-0813">Transport</keyword>
<feature type="transmembrane region" description="Helical" evidence="6">
    <location>
        <begin position="124"/>
        <end position="146"/>
    </location>
</feature>
<dbReference type="Pfam" id="PF07690">
    <property type="entry name" value="MFS_1"/>
    <property type="match status" value="2"/>
</dbReference>
<sequence>MSVLYWIDPAVTLETGTMASGTPARPVDEAHSRGLVVALSMITTVGAVIGSLGTPLIPSIATMFDVSVSSAQWSLTAPLLAATVSTPILGRLGGGRLRRAMLLTGLGTVVGGLVLSLVAPSFPIFVAGRAMQGLGLALIPLALAVARDAVPLGRRASTIAFLSVTGMAGAGLGFPLTSLMAEEGGLRAAFGLGLGLVVLTTALTVRYVPRTTVGEPVRVDWVGAVVLSAGLVAVLLPLTQGDQWGWTSPWTLGLGAVGVVLSVGWVWWTLRNGYPLVDLSLAFRPGLASPNVVSVIAGVGTYALLTLCVVAVGTGPDAAGFGLGMSTAVTGLLLVPYSVLSVLGSRVARLMSGRWGNDVLLPVGCVLSLVSTVGLALFPHSLWQLLVWMAVNGLGSGFTFASIPVLMVPHVPESETGSALAFNMVLRSLGLTAGSALGVALMLILGGGQSGFRGSLLFVSALWAVGTAYTVVVSRRSPTGRADVSSAPTRTSLDLPG</sequence>
<feature type="transmembrane region" description="Helical" evidence="6">
    <location>
        <begin position="359"/>
        <end position="379"/>
    </location>
</feature>
<dbReference type="GO" id="GO:0005886">
    <property type="term" value="C:plasma membrane"/>
    <property type="evidence" value="ECO:0007669"/>
    <property type="project" value="UniProtKB-SubCell"/>
</dbReference>
<evidence type="ECO:0000259" key="7">
    <source>
        <dbReference type="PROSITE" id="PS50850"/>
    </source>
</evidence>
<evidence type="ECO:0000256" key="5">
    <source>
        <dbReference type="ARBA" id="ARBA00023136"/>
    </source>
</evidence>
<comment type="subcellular location">
    <subcellularLocation>
        <location evidence="1">Cell membrane</location>
        <topology evidence="1">Multi-pass membrane protein</topology>
    </subcellularLocation>
</comment>
<dbReference type="Gene3D" id="1.20.1250.20">
    <property type="entry name" value="MFS general substrate transporter like domains"/>
    <property type="match status" value="1"/>
</dbReference>
<dbReference type="AlphaFoldDB" id="A0A9W6L1P4"/>
<dbReference type="PANTHER" id="PTHR42718:SF9">
    <property type="entry name" value="MAJOR FACILITATOR SUPERFAMILY MULTIDRUG TRANSPORTER MFSC"/>
    <property type="match status" value="1"/>
</dbReference>
<dbReference type="InterPro" id="IPR011701">
    <property type="entry name" value="MFS"/>
</dbReference>
<comment type="caution">
    <text evidence="8">The sequence shown here is derived from an EMBL/GenBank/DDBJ whole genome shotgun (WGS) entry which is preliminary data.</text>
</comment>
<dbReference type="GO" id="GO:0022857">
    <property type="term" value="F:transmembrane transporter activity"/>
    <property type="evidence" value="ECO:0007669"/>
    <property type="project" value="InterPro"/>
</dbReference>
<evidence type="ECO:0000313" key="9">
    <source>
        <dbReference type="Proteomes" id="UP001143463"/>
    </source>
</evidence>
<evidence type="ECO:0000256" key="6">
    <source>
        <dbReference type="SAM" id="Phobius"/>
    </source>
</evidence>
<keyword evidence="3 6" id="KW-0812">Transmembrane</keyword>
<evidence type="ECO:0000256" key="3">
    <source>
        <dbReference type="ARBA" id="ARBA00022692"/>
    </source>
</evidence>
<evidence type="ECO:0000256" key="2">
    <source>
        <dbReference type="ARBA" id="ARBA00022448"/>
    </source>
</evidence>
<dbReference type="EMBL" id="BSFQ01000005">
    <property type="protein sequence ID" value="GLL10609.1"/>
    <property type="molecule type" value="Genomic_DNA"/>
</dbReference>
<dbReference type="InterPro" id="IPR020846">
    <property type="entry name" value="MFS_dom"/>
</dbReference>